<feature type="region of interest" description="Disordered" evidence="1">
    <location>
        <begin position="615"/>
        <end position="727"/>
    </location>
</feature>
<reference evidence="2" key="1">
    <citation type="submission" date="2022-07" db="EMBL/GenBank/DDBJ databases">
        <title>Phylogenomic reconstructions and comparative analyses of Kickxellomycotina fungi.</title>
        <authorList>
            <person name="Reynolds N.K."/>
            <person name="Stajich J.E."/>
            <person name="Barry K."/>
            <person name="Grigoriev I.V."/>
            <person name="Crous P."/>
            <person name="Smith M.E."/>
        </authorList>
    </citation>
    <scope>NUCLEOTIDE SEQUENCE</scope>
    <source>
        <strain evidence="2">RSA 476</strain>
    </source>
</reference>
<gene>
    <name evidence="2" type="ORF">GGH94_000850</name>
</gene>
<organism evidence="2 3">
    <name type="scientific">Coemansia aciculifera</name>
    <dbReference type="NCBI Taxonomy" id="417176"/>
    <lineage>
        <taxon>Eukaryota</taxon>
        <taxon>Fungi</taxon>
        <taxon>Fungi incertae sedis</taxon>
        <taxon>Zoopagomycota</taxon>
        <taxon>Kickxellomycotina</taxon>
        <taxon>Kickxellomycetes</taxon>
        <taxon>Kickxellales</taxon>
        <taxon>Kickxellaceae</taxon>
        <taxon>Coemansia</taxon>
    </lineage>
</organism>
<feature type="region of interest" description="Disordered" evidence="1">
    <location>
        <begin position="1"/>
        <end position="43"/>
    </location>
</feature>
<dbReference type="AlphaFoldDB" id="A0A9W8M7J2"/>
<sequence length="1192" mass="127883">MAQSTGVASSGRRHSRALASPSTSEHARQQQRTGTRETSWLRNNWTESETREVMEILVSEFLANEYCTAAYSKTHAPDARFDNLSFSRPPRELYNKVQNLRQRFFTPHCYLLRWAHPKTDVRSLKRAKTCLMNPKTRESIHGIFSTDASGSSSPIHAPPPPLPQQQPGFMLGGRSLADENSIAVKSVNYYCDIFRRQAPDLWITSVEAYRKFLASRDMQCVDVPVDGSPATGSPRAMPTTESSSKPKRRRQSTNSRSNNNGNFDGCARRQILMGQCGEEFDHHSFAAFNSLPSSLASSVMLETPSSSLLTDFGSGFNSDANDDGSCDHVLISLAGHSWHKFLSQRNRWNSLGLNYSGKDDWVRQEAAFLVDHFFTLIDCEYPHSTGPNTEVPLIIVPQFFGSFDAPNIEMAVSRSHTTRIVRLSCLVDELISCLEFVDNKEQFTVVSLCRLTDRQTRSTTSLALLVSHGSNSQRFGVFPHNDPMLGRLIAGNENLWHEYSTLGSGGSVGGLTPMTPKDEPRTQTAFAYAQSGIKYTFFVRLKGHFFEMTRDKDWMPTMVPTQPRATWSATGVSKDTLLSIIRHDTEKVVAGMVELYGLRLFCYGFFEAIALPTSKNSTGATRSPPRRISDDPSGYNRRNPPQNPSRGRRSRVSAGTIGSSALSGNNSPYSGANNMPYRRPPGHSSSSASLNQLQQQSQQQQIQAQNGSGPPSSGRSAHLSGRNPNNHLSEAVHVTMPFLSPQARHYNSFPSVDMSSMSVSLPNSPFLCFPLDGQQFAQAGGNVAHESWFPSLSDAAFASNAASNMPAAVTTATTAAVAAGTSGLLPNDHSLGSLTSIAAAGGMSDDALAINMYPATSAQSHHAFGGAIDSMDTASAMSHTGGGLDASSLFSNVVAGSTSSVLSNSPAFWDISHTNLNHHGHHLHSSLTPASGSMSVPMGPISDMQSPNLHLGFRSPHSMAGLTGSMTEMSMAAMAGRVSVDGGNMHFGGVSGDCGAVTSTSIALYPPPQSTPTMLGWDDMASQSFPGVLNGAHHSSDMLMQLAQPSPTPSHYNLSAQATPAFEAYSTPILHHHHLHHAAPSPFMPSLSGGSAMQTDQPFLMRTPVSASTANPSTEADGSSAMAAYFGAPPHRANNSAGSLASQATLTNSVGAAKASSGDGQLSMAKGCMYSTTASGSAPAHLMDVEFPATSC</sequence>
<feature type="region of interest" description="Disordered" evidence="1">
    <location>
        <begin position="224"/>
        <end position="263"/>
    </location>
</feature>
<evidence type="ECO:0000313" key="3">
    <source>
        <dbReference type="Proteomes" id="UP001140074"/>
    </source>
</evidence>
<feature type="compositionally biased region" description="Low complexity" evidence="1">
    <location>
        <begin position="684"/>
        <end position="709"/>
    </location>
</feature>
<name>A0A9W8M7J2_9FUNG</name>
<dbReference type="Proteomes" id="UP001140074">
    <property type="component" value="Unassembled WGS sequence"/>
</dbReference>
<feature type="compositionally biased region" description="Polar residues" evidence="1">
    <location>
        <begin position="656"/>
        <end position="673"/>
    </location>
</feature>
<feature type="compositionally biased region" description="Polar residues" evidence="1">
    <location>
        <begin position="20"/>
        <end position="43"/>
    </location>
</feature>
<accession>A0A9W8M7J2</accession>
<protein>
    <submittedName>
        <fullName evidence="2">Uncharacterized protein</fullName>
    </submittedName>
</protein>
<keyword evidence="3" id="KW-1185">Reference proteome</keyword>
<comment type="caution">
    <text evidence="2">The sequence shown here is derived from an EMBL/GenBank/DDBJ whole genome shotgun (WGS) entry which is preliminary data.</text>
</comment>
<evidence type="ECO:0000256" key="1">
    <source>
        <dbReference type="SAM" id="MobiDB-lite"/>
    </source>
</evidence>
<dbReference type="EMBL" id="JANBUY010000018">
    <property type="protein sequence ID" value="KAJ2867461.1"/>
    <property type="molecule type" value="Genomic_DNA"/>
</dbReference>
<evidence type="ECO:0000313" key="2">
    <source>
        <dbReference type="EMBL" id="KAJ2867461.1"/>
    </source>
</evidence>
<proteinExistence type="predicted"/>